<comment type="caution">
    <text evidence="2">The sequence shown here is derived from an EMBL/GenBank/DDBJ whole genome shotgun (WGS) entry which is preliminary data.</text>
</comment>
<sequence length="130" mass="15548">MLDGESSQQNLTVKEFATKESVNALDRRLQSLDTILINLTQHLLGRRNNNYERQRRDEVDPLGNFRRHRNQLFQDEDSSENDEGLATAQNIQRPRQNDYRMKIKIPQFIGLFIIEEFLDWLTEVEKFFDY</sequence>
<accession>A0A2P5AFX4</accession>
<feature type="region of interest" description="Disordered" evidence="1">
    <location>
        <begin position="71"/>
        <end position="93"/>
    </location>
</feature>
<evidence type="ECO:0000313" key="2">
    <source>
        <dbReference type="EMBL" id="PON35433.1"/>
    </source>
</evidence>
<gene>
    <name evidence="2" type="ORF">PanWU01x14_336270</name>
</gene>
<dbReference type="Proteomes" id="UP000237105">
    <property type="component" value="Unassembled WGS sequence"/>
</dbReference>
<evidence type="ECO:0000256" key="1">
    <source>
        <dbReference type="SAM" id="MobiDB-lite"/>
    </source>
</evidence>
<dbReference type="AlphaFoldDB" id="A0A2P5AFX4"/>
<evidence type="ECO:0000313" key="3">
    <source>
        <dbReference type="Proteomes" id="UP000237105"/>
    </source>
</evidence>
<name>A0A2P5AFX4_PARAD</name>
<feature type="compositionally biased region" description="Acidic residues" evidence="1">
    <location>
        <begin position="74"/>
        <end position="83"/>
    </location>
</feature>
<organism evidence="2 3">
    <name type="scientific">Parasponia andersonii</name>
    <name type="common">Sponia andersonii</name>
    <dbReference type="NCBI Taxonomy" id="3476"/>
    <lineage>
        <taxon>Eukaryota</taxon>
        <taxon>Viridiplantae</taxon>
        <taxon>Streptophyta</taxon>
        <taxon>Embryophyta</taxon>
        <taxon>Tracheophyta</taxon>
        <taxon>Spermatophyta</taxon>
        <taxon>Magnoliopsida</taxon>
        <taxon>eudicotyledons</taxon>
        <taxon>Gunneridae</taxon>
        <taxon>Pentapetalae</taxon>
        <taxon>rosids</taxon>
        <taxon>fabids</taxon>
        <taxon>Rosales</taxon>
        <taxon>Cannabaceae</taxon>
        <taxon>Parasponia</taxon>
    </lineage>
</organism>
<proteinExistence type="predicted"/>
<keyword evidence="3" id="KW-1185">Reference proteome</keyword>
<protein>
    <submittedName>
        <fullName evidence="2">Uncharacterized protein</fullName>
    </submittedName>
</protein>
<reference evidence="3" key="1">
    <citation type="submission" date="2016-06" db="EMBL/GenBank/DDBJ databases">
        <title>Parallel loss of symbiosis genes in relatives of nitrogen-fixing non-legume Parasponia.</title>
        <authorList>
            <person name="Van Velzen R."/>
            <person name="Holmer R."/>
            <person name="Bu F."/>
            <person name="Rutten L."/>
            <person name="Van Zeijl A."/>
            <person name="Liu W."/>
            <person name="Santuari L."/>
            <person name="Cao Q."/>
            <person name="Sharma T."/>
            <person name="Shen D."/>
            <person name="Roswanjaya Y."/>
            <person name="Wardhani T."/>
            <person name="Kalhor M.S."/>
            <person name="Jansen J."/>
            <person name="Van den Hoogen J."/>
            <person name="Gungor B."/>
            <person name="Hartog M."/>
            <person name="Hontelez J."/>
            <person name="Verver J."/>
            <person name="Yang W.-C."/>
            <person name="Schijlen E."/>
            <person name="Repin R."/>
            <person name="Schilthuizen M."/>
            <person name="Schranz E."/>
            <person name="Heidstra R."/>
            <person name="Miyata K."/>
            <person name="Fedorova E."/>
            <person name="Kohlen W."/>
            <person name="Bisseling T."/>
            <person name="Smit S."/>
            <person name="Geurts R."/>
        </authorList>
    </citation>
    <scope>NUCLEOTIDE SEQUENCE [LARGE SCALE GENOMIC DNA]</scope>
    <source>
        <strain evidence="3">cv. WU1-14</strain>
    </source>
</reference>
<dbReference type="OrthoDB" id="1934635at2759"/>
<dbReference type="EMBL" id="JXTB01000612">
    <property type="protein sequence ID" value="PON35433.1"/>
    <property type="molecule type" value="Genomic_DNA"/>
</dbReference>